<name>A0A9P7KF73_9AGAR</name>
<keyword evidence="2" id="KW-1185">Reference proteome</keyword>
<dbReference type="OrthoDB" id="2959034at2759"/>
<dbReference type="AlphaFoldDB" id="A0A9P7KF73"/>
<dbReference type="Proteomes" id="UP000775547">
    <property type="component" value="Unassembled WGS sequence"/>
</dbReference>
<evidence type="ECO:0000313" key="2">
    <source>
        <dbReference type="Proteomes" id="UP000775547"/>
    </source>
</evidence>
<evidence type="ECO:0000313" key="1">
    <source>
        <dbReference type="EMBL" id="KAG5646560.1"/>
    </source>
</evidence>
<reference evidence="1" key="2">
    <citation type="submission" date="2021-10" db="EMBL/GenBank/DDBJ databases">
        <title>Phylogenomics reveals ancestral predisposition of the termite-cultivated fungus Termitomyces towards a domesticated lifestyle.</title>
        <authorList>
            <person name="Auxier B."/>
            <person name="Grum-Grzhimaylo A."/>
            <person name="Cardenas M.E."/>
            <person name="Lodge J.D."/>
            <person name="Laessoe T."/>
            <person name="Pedersen O."/>
            <person name="Smith M.E."/>
            <person name="Kuyper T.W."/>
            <person name="Franco-Molano E.A."/>
            <person name="Baroni T.J."/>
            <person name="Aanen D.K."/>
        </authorList>
    </citation>
    <scope>NUCLEOTIDE SEQUENCE</scope>
    <source>
        <strain evidence="1">AP01</strain>
        <tissue evidence="1">Mycelium</tissue>
    </source>
</reference>
<organism evidence="1 2">
    <name type="scientific">Asterophora parasitica</name>
    <dbReference type="NCBI Taxonomy" id="117018"/>
    <lineage>
        <taxon>Eukaryota</taxon>
        <taxon>Fungi</taxon>
        <taxon>Dikarya</taxon>
        <taxon>Basidiomycota</taxon>
        <taxon>Agaricomycotina</taxon>
        <taxon>Agaricomycetes</taxon>
        <taxon>Agaricomycetidae</taxon>
        <taxon>Agaricales</taxon>
        <taxon>Tricholomatineae</taxon>
        <taxon>Lyophyllaceae</taxon>
        <taxon>Asterophora</taxon>
    </lineage>
</organism>
<accession>A0A9P7KF73</accession>
<reference evidence="1" key="1">
    <citation type="submission" date="2020-07" db="EMBL/GenBank/DDBJ databases">
        <authorList>
            <person name="Nieuwenhuis M."/>
            <person name="Van De Peppel L.J.J."/>
        </authorList>
    </citation>
    <scope>NUCLEOTIDE SEQUENCE</scope>
    <source>
        <strain evidence="1">AP01</strain>
        <tissue evidence="1">Mycelium</tissue>
    </source>
</reference>
<dbReference type="EMBL" id="JABCKV010000019">
    <property type="protein sequence ID" value="KAG5646560.1"/>
    <property type="molecule type" value="Genomic_DNA"/>
</dbReference>
<sequence length="105" mass="11599">MYWAIVNRTQADAATHETGIPGLLTTFLSYATPLTEGTIADVRHGCLVATDHRLFHRLAMSSLFTALSDTDAMLFRGTIPPDKIAVKHSATDDPYFQVKFVIAQF</sequence>
<gene>
    <name evidence="1" type="ORF">DXG03_002863</name>
</gene>
<proteinExistence type="predicted"/>
<protein>
    <submittedName>
        <fullName evidence="1">Uncharacterized protein</fullName>
    </submittedName>
</protein>
<comment type="caution">
    <text evidence="1">The sequence shown here is derived from an EMBL/GenBank/DDBJ whole genome shotgun (WGS) entry which is preliminary data.</text>
</comment>